<dbReference type="EMBL" id="LAZR01013190">
    <property type="protein sequence ID" value="KKM23148.1"/>
    <property type="molecule type" value="Genomic_DNA"/>
</dbReference>
<dbReference type="SUPFAM" id="SSF102114">
    <property type="entry name" value="Radical SAM enzymes"/>
    <property type="match status" value="1"/>
</dbReference>
<evidence type="ECO:0000313" key="1">
    <source>
        <dbReference type="EMBL" id="KKM23148.1"/>
    </source>
</evidence>
<name>A0A0F9KLW1_9ZZZZ</name>
<protein>
    <recommendedName>
        <fullName evidence="2">Radical SAM core domain-containing protein</fullName>
    </recommendedName>
</protein>
<accession>A0A0F9KLW1</accession>
<dbReference type="InterPro" id="IPR058240">
    <property type="entry name" value="rSAM_sf"/>
</dbReference>
<organism evidence="1">
    <name type="scientific">marine sediment metagenome</name>
    <dbReference type="NCBI Taxonomy" id="412755"/>
    <lineage>
        <taxon>unclassified sequences</taxon>
        <taxon>metagenomes</taxon>
        <taxon>ecological metagenomes</taxon>
    </lineage>
</organism>
<evidence type="ECO:0008006" key="2">
    <source>
        <dbReference type="Google" id="ProtNLM"/>
    </source>
</evidence>
<reference evidence="1" key="1">
    <citation type="journal article" date="2015" name="Nature">
        <title>Complex archaea that bridge the gap between prokaryotes and eukaryotes.</title>
        <authorList>
            <person name="Spang A."/>
            <person name="Saw J.H."/>
            <person name="Jorgensen S.L."/>
            <person name="Zaremba-Niedzwiedzka K."/>
            <person name="Martijn J."/>
            <person name="Lind A.E."/>
            <person name="van Eijk R."/>
            <person name="Schleper C."/>
            <person name="Guy L."/>
            <person name="Ettema T.J."/>
        </authorList>
    </citation>
    <scope>NUCLEOTIDE SEQUENCE</scope>
</reference>
<sequence length="252" mass="29150">MSVRRHIVAQNLFSKQWIVGGGAVRLMPEYFNDLSNVTVGEDIKGVLQIFNPMATRTTIGCPQNCEFCGVDKIEGEYRELRDYPNLPIICDSNLTASSMEHFERVIVRLISIGWCDFNQGLDVRLMTQDHAKLIAMIKNPIIRIALDSDKLKDKWTEALEMLLSAGIAKYKIGSYVLIGFNSQPIDDWRRCEYVENKGIKALPMWFHSLDAMEHNVITEHQKELGWTERKRKHIMGWYYKHRGEKPIFVTND</sequence>
<comment type="caution">
    <text evidence="1">The sequence shown here is derived from an EMBL/GenBank/DDBJ whole genome shotgun (WGS) entry which is preliminary data.</text>
</comment>
<gene>
    <name evidence="1" type="ORF">LCGC14_1618150</name>
</gene>
<dbReference type="AlphaFoldDB" id="A0A0F9KLW1"/>
<proteinExistence type="predicted"/>